<dbReference type="Pfam" id="PF14579">
    <property type="entry name" value="HHH_6"/>
    <property type="match status" value="1"/>
</dbReference>
<dbReference type="Pfam" id="PF07733">
    <property type="entry name" value="DNA_pol3_alpha"/>
    <property type="match status" value="1"/>
</dbReference>
<dbReference type="NCBIfam" id="TIGR00594">
    <property type="entry name" value="polc"/>
    <property type="match status" value="1"/>
</dbReference>
<keyword evidence="11" id="KW-1185">Reference proteome</keyword>
<evidence type="ECO:0000256" key="8">
    <source>
        <dbReference type="SAM" id="Coils"/>
    </source>
</evidence>
<evidence type="ECO:0000256" key="5">
    <source>
        <dbReference type="ARBA" id="ARBA00022705"/>
    </source>
</evidence>
<dbReference type="SUPFAM" id="SSF89550">
    <property type="entry name" value="PHP domain-like"/>
    <property type="match status" value="1"/>
</dbReference>
<dbReference type="InterPro" id="IPR003141">
    <property type="entry name" value="Pol/His_phosphatase_N"/>
</dbReference>
<dbReference type="Gene3D" id="1.10.10.1600">
    <property type="entry name" value="Bacterial DNA polymerase III alpha subunit, thumb domain"/>
    <property type="match status" value="1"/>
</dbReference>
<dbReference type="PANTHER" id="PTHR32294">
    <property type="entry name" value="DNA POLYMERASE III SUBUNIT ALPHA"/>
    <property type="match status" value="1"/>
</dbReference>
<keyword evidence="4 10" id="KW-0548">Nucleotidyltransferase</keyword>
<dbReference type="EC" id="2.7.7.7" evidence="1"/>
<keyword evidence="3 10" id="KW-0808">Transferase</keyword>
<dbReference type="GO" id="GO:0003887">
    <property type="term" value="F:DNA-directed DNA polymerase activity"/>
    <property type="evidence" value="ECO:0007669"/>
    <property type="project" value="UniProtKB-KW"/>
</dbReference>
<proteinExistence type="predicted"/>
<evidence type="ECO:0000259" key="9">
    <source>
        <dbReference type="SMART" id="SM00481"/>
    </source>
</evidence>
<dbReference type="CDD" id="cd12113">
    <property type="entry name" value="PHP_PolIIIA_DnaE3"/>
    <property type="match status" value="1"/>
</dbReference>
<dbReference type="Gene3D" id="3.20.20.140">
    <property type="entry name" value="Metal-dependent hydrolases"/>
    <property type="match status" value="1"/>
</dbReference>
<evidence type="ECO:0000256" key="1">
    <source>
        <dbReference type="ARBA" id="ARBA00012417"/>
    </source>
</evidence>
<evidence type="ECO:0000256" key="7">
    <source>
        <dbReference type="ARBA" id="ARBA00049244"/>
    </source>
</evidence>
<evidence type="ECO:0000313" key="10">
    <source>
        <dbReference type="EMBL" id="MBB3188056.1"/>
    </source>
</evidence>
<comment type="caution">
    <text evidence="10">The sequence shown here is derived from an EMBL/GenBank/DDBJ whole genome shotgun (WGS) entry which is preliminary data.</text>
</comment>
<evidence type="ECO:0000256" key="4">
    <source>
        <dbReference type="ARBA" id="ARBA00022695"/>
    </source>
</evidence>
<dbReference type="InterPro" id="IPR041931">
    <property type="entry name" value="DNA_pol3_alpha_thumb_dom"/>
</dbReference>
<keyword evidence="8" id="KW-0175">Coiled coil</keyword>
<feature type="domain" description="Polymerase/histidinol phosphatase N-terminal" evidence="9">
    <location>
        <begin position="5"/>
        <end position="112"/>
    </location>
</feature>
<dbReference type="InterPro" id="IPR004805">
    <property type="entry name" value="DnaE2/DnaE/PolC"/>
</dbReference>
<name>A0A7W5DSF2_9PORP</name>
<dbReference type="EMBL" id="JACHYB010000002">
    <property type="protein sequence ID" value="MBB3188056.1"/>
    <property type="molecule type" value="Genomic_DNA"/>
</dbReference>
<sequence>MDSFVHLHVHSHYSILDGMSKIGDLVNKAIANHMPALALTDHGAMFGIKEFYDYVAKKNAPVFDEIKKIDHEISALKAENQMEEINGYLEKKAELQTKLFKPILGCETYVARRTRFDKSAKEDGSGHHLILLAKNKTGYQNLCKLISASWIDGFYYRPRIDKELLDKYHEGLIVCTACLGGEIPSRILSGDIDGAEEAIYWFKQRFGDDFYLELQRHQTLNQEIDGNVFDKQQIVNKEILRLAQKTGTKVMASNDVHFVEQEHAEAHDRLICLSTGKDFDDPTRMHYTKQEWLKTPEEMKRIFSDLPEVMQTTLEIAGKVEFYNINSDAIMPRFPIPESFSTEELYRKQFDEAMLREEFGVHFDKMGGYEKVIRIKLEADYLEMLTKKGASERYPGENMTPEVQERIDFELGVIKQMGFPGYFLIVQDFIQAARFMKVAVGPGRGSAAGSVVAYCLKITDIDPIRYDLLFERFLNPDRISMPDIDIDFDDDGRDDVLRWVTEKYGKERVAHIITYGTMATKMSIKDVARVQKLPLEEANQLAKYVPDKLPEADGKEVKVNLSNCLKYVPELKAARESSNQKLSDTLKYAEMLEGTVRQTGVHACGVIIGSDDLTNFVPLSTVKDKGSNHELLVTQYEGSVVENVGLIKMDFLGLKTLSIIKEALVNIKQSHGIDVDIDTIPLDDKKTYDLFSDGRTTGIFQFESAGMQKYLRDLQPSQFEDLIAMNALYRPGPISNIPEFIDRKQGRSPITYDIPVMERYLKETYGITVYQEQVMLLSRLLAGFTRGQSDELRKAMGKKLKDKMASLKVKFIDGCKKNGHDENIILKIWDDWESFASYAFNKSHATCYSWVAYQTAYLKANYPAEFMAANLTRNKDSITEIAKFMDECRSMKIEVLGPDVNESRLHFVVNKKGAIRFGLGGVKGVGEGAVDAIVNEREKNGAYRSTFDFFERINLNACNRKAIESLVLAGGFDALGDVSREQFFVQNDKDEQAIDSLIRYGNKVQNDKTNASNSLFGGFEEVAVAKPSIPFAPQWASLERLNKEREYVGIYLSAHPLDKYELELRYGCNTQMAALNDLETLKGKEIIAGGIVTATQQGMTKNGRPFGSLTIEDYSGAYRIMLFQNDFVEFSKFMIPNLFVLIWGIVQERGADWKNSRPRDASQPIIYEFKVKRIALLPAFVEEDTLLTSLCIKIEINKLTEDLIDDIKALSTENATGKTKLYFVVYDEASHTKVKLFARQILISISKSLINFLEEKQGEEILSFSINRDSATC</sequence>
<dbReference type="SMART" id="SM00481">
    <property type="entry name" value="POLIIIAc"/>
    <property type="match status" value="1"/>
</dbReference>
<dbReference type="InterPro" id="IPR011708">
    <property type="entry name" value="DNA_pol3_alpha_NTPase_dom"/>
</dbReference>
<protein>
    <recommendedName>
        <fullName evidence="2">DNA polymerase III subunit alpha</fullName>
        <ecNumber evidence="1">2.7.7.7</ecNumber>
    </recommendedName>
</protein>
<dbReference type="AlphaFoldDB" id="A0A7W5DSF2"/>
<gene>
    <name evidence="10" type="ORF">FHX64_002254</name>
</gene>
<dbReference type="NCBIfam" id="NF004226">
    <property type="entry name" value="PRK05673.1"/>
    <property type="match status" value="1"/>
</dbReference>
<evidence type="ECO:0000313" key="11">
    <source>
        <dbReference type="Proteomes" id="UP000544222"/>
    </source>
</evidence>
<evidence type="ECO:0000256" key="6">
    <source>
        <dbReference type="ARBA" id="ARBA00022932"/>
    </source>
</evidence>
<keyword evidence="6" id="KW-0239">DNA-directed DNA polymerase</keyword>
<comment type="catalytic activity">
    <reaction evidence="7">
        <text>DNA(n) + a 2'-deoxyribonucleoside 5'-triphosphate = DNA(n+1) + diphosphate</text>
        <dbReference type="Rhea" id="RHEA:22508"/>
        <dbReference type="Rhea" id="RHEA-COMP:17339"/>
        <dbReference type="Rhea" id="RHEA-COMP:17340"/>
        <dbReference type="ChEBI" id="CHEBI:33019"/>
        <dbReference type="ChEBI" id="CHEBI:61560"/>
        <dbReference type="ChEBI" id="CHEBI:173112"/>
        <dbReference type="EC" id="2.7.7.7"/>
    </reaction>
</comment>
<dbReference type="GO" id="GO:0008408">
    <property type="term" value="F:3'-5' exonuclease activity"/>
    <property type="evidence" value="ECO:0007669"/>
    <property type="project" value="InterPro"/>
</dbReference>
<feature type="coiled-coil region" evidence="8">
    <location>
        <begin position="66"/>
        <end position="98"/>
    </location>
</feature>
<keyword evidence="5" id="KW-0235">DNA replication</keyword>
<dbReference type="Proteomes" id="UP000544222">
    <property type="component" value="Unassembled WGS sequence"/>
</dbReference>
<evidence type="ECO:0000256" key="3">
    <source>
        <dbReference type="ARBA" id="ARBA00022679"/>
    </source>
</evidence>
<dbReference type="Pfam" id="PF17657">
    <property type="entry name" value="DNA_pol3_finger"/>
    <property type="match status" value="1"/>
</dbReference>
<dbReference type="CDD" id="cd04485">
    <property type="entry name" value="DnaE_OBF"/>
    <property type="match status" value="1"/>
</dbReference>
<dbReference type="InterPro" id="IPR016195">
    <property type="entry name" value="Pol/histidinol_Pase-like"/>
</dbReference>
<dbReference type="InterPro" id="IPR040982">
    <property type="entry name" value="DNA_pol3_finger"/>
</dbReference>
<evidence type="ECO:0000256" key="2">
    <source>
        <dbReference type="ARBA" id="ARBA00019114"/>
    </source>
</evidence>
<dbReference type="RefSeq" id="WP_183413847.1">
    <property type="nucleotide sequence ID" value="NZ_JACHYB010000002.1"/>
</dbReference>
<accession>A0A7W5DSF2</accession>
<dbReference type="PANTHER" id="PTHR32294:SF0">
    <property type="entry name" value="DNA POLYMERASE III SUBUNIT ALPHA"/>
    <property type="match status" value="1"/>
</dbReference>
<dbReference type="InterPro" id="IPR029460">
    <property type="entry name" value="DNAPol_HHH"/>
</dbReference>
<dbReference type="Gene3D" id="1.10.150.870">
    <property type="match status" value="1"/>
</dbReference>
<organism evidence="10 11">
    <name type="scientific">Microbacter margulisiae</name>
    <dbReference type="NCBI Taxonomy" id="1350067"/>
    <lineage>
        <taxon>Bacteria</taxon>
        <taxon>Pseudomonadati</taxon>
        <taxon>Bacteroidota</taxon>
        <taxon>Bacteroidia</taxon>
        <taxon>Bacteroidales</taxon>
        <taxon>Porphyromonadaceae</taxon>
        <taxon>Microbacter</taxon>
    </lineage>
</organism>
<dbReference type="Pfam" id="PF02811">
    <property type="entry name" value="PHP"/>
    <property type="match status" value="1"/>
</dbReference>
<dbReference type="InterPro" id="IPR004013">
    <property type="entry name" value="PHP_dom"/>
</dbReference>
<reference evidence="10 11" key="1">
    <citation type="submission" date="2020-08" db="EMBL/GenBank/DDBJ databases">
        <title>Genomic Encyclopedia of Type Strains, Phase IV (KMG-IV): sequencing the most valuable type-strain genomes for metagenomic binning, comparative biology and taxonomic classification.</title>
        <authorList>
            <person name="Goeker M."/>
        </authorList>
    </citation>
    <scope>NUCLEOTIDE SEQUENCE [LARGE SCALE GENOMIC DNA]</scope>
    <source>
        <strain evidence="10 11">DSM 27471</strain>
    </source>
</reference>
<dbReference type="GO" id="GO:0006260">
    <property type="term" value="P:DNA replication"/>
    <property type="evidence" value="ECO:0007669"/>
    <property type="project" value="UniProtKB-KW"/>
</dbReference>